<evidence type="ECO:0000313" key="3">
    <source>
        <dbReference type="Proteomes" id="UP000650081"/>
    </source>
</evidence>
<evidence type="ECO:0000313" key="2">
    <source>
        <dbReference type="EMBL" id="MBC6994070.1"/>
    </source>
</evidence>
<evidence type="ECO:0000256" key="1">
    <source>
        <dbReference type="SAM" id="SignalP"/>
    </source>
</evidence>
<reference evidence="2" key="1">
    <citation type="submission" date="2020-08" db="EMBL/GenBank/DDBJ databases">
        <title>Lewinella bacteria from marine environments.</title>
        <authorList>
            <person name="Zhong Y."/>
        </authorList>
    </citation>
    <scope>NUCLEOTIDE SEQUENCE</scope>
    <source>
        <strain evidence="2">KCTC 42187</strain>
    </source>
</reference>
<dbReference type="Proteomes" id="UP000650081">
    <property type="component" value="Unassembled WGS sequence"/>
</dbReference>
<gene>
    <name evidence="2" type="ORF">H9S92_07855</name>
</gene>
<dbReference type="InterPro" id="IPR013783">
    <property type="entry name" value="Ig-like_fold"/>
</dbReference>
<dbReference type="Gene3D" id="2.60.120.260">
    <property type="entry name" value="Galactose-binding domain-like"/>
    <property type="match status" value="1"/>
</dbReference>
<dbReference type="Gene3D" id="2.60.40.10">
    <property type="entry name" value="Immunoglobulins"/>
    <property type="match status" value="1"/>
</dbReference>
<dbReference type="EMBL" id="JACSIT010000090">
    <property type="protein sequence ID" value="MBC6994070.1"/>
    <property type="molecule type" value="Genomic_DNA"/>
</dbReference>
<accession>A0A923PK70</accession>
<keyword evidence="3" id="KW-1185">Reference proteome</keyword>
<name>A0A923PK70_9BACT</name>
<protein>
    <submittedName>
        <fullName evidence="2">Gliding motility-associated C-terminal domain-containing protein</fullName>
    </submittedName>
</protein>
<feature type="chain" id="PRO_5037115810" evidence="1">
    <location>
        <begin position="20"/>
        <end position="2329"/>
    </location>
</feature>
<feature type="signal peptide" evidence="1">
    <location>
        <begin position="1"/>
        <end position="19"/>
    </location>
</feature>
<sequence length="2329" mass="249354">MRFPFVLRLLFCCSLLAVALPAAWGQRCGYTDTIQIGNFGETPLNITIADYLNNDLANPNQGLCGVRLYFQHSYVYDLSIRLTSPAGQSIVLTGPINGQTRPPTNLARWFIDFLACDSTAAPDPGAPAQWNNNAAFNWAAFGLYTGDYFPASGCFADLNTGPVNGNWTITFDNQRTGQQGRATYLLLTFCDDRNAQGPCCFADAGELLPVAPSEACEFSTNLPITPTPRYRQPRPPAEEYGYTYLISRNDSALFVQDNPNLAGLPAGEYEICGLSYRLGELDQLRLDGSLSPGALRQDFAAVDPTFCGDLTPNCQRVTLYPIPDTTFLERTVCIGGSVRVGTTDFNTTGVFPVTLAGRADCDSVVVLDLRVVDVLRTTLDTTICAEANYPQGPNVYALPGTYVDTLTSFLGCDSIVTLNLSIAPPIRTDTTTAICAGEAFFIGSEAFTSTGTFTRVLPAVNGCDSTVNLDLLVLNPDIVFAPYPAALTCNTPSAVLDATGSNLAFTQSIRWLNAAGDLLRTDLVLPTDTAGTYIFELTVGTRGQFCTLRDTIVLPDLRFRVGADLALTQVQCTGTNEQCAILSCVNPSLGIGATPTPTGPAYTYAWTAPPTGNVLGPLDGPAITVDAPGTYSLRITDPATGCQLDTSYLIRQDTLQPSVRLSGNQLINCASPSIRLLADTFQTRHAALDYRWTGDCLSTPVNGPVLDLACPGNVTLTVINRDNGCRRDTTFFVDRDLAPASLNLAPATAPLSCFFPERLLDGSAASSANGLRYAWIYESSPDTIGRASTFLAQRAGRYQLIVTDQRSQCSARDTIVVPADTLRPLAVTGQATLTLNCYSPTATLGEPGTSQGPEFTYAWLDPTRPADTLSQGLTLTVAPPGGLFRLTVLDTSNGCRASDSTLVRVALDTPFIRLALPLDFNCFTDSVLLDAGQTNLAFPNLQRWSGNCLPAATDTSRIWVACPGTYVYEVLNLETGCSARDSITTELVGTAVVAVLPDTAFLDCTTGETRLDRSLGTDAPVVRWFRDGIPVDLVGQRPRVTVPGVYTLVLGNFNESCLDTARTVVVADCPALAVLVPPDSLTCRNALVTLDGGPSVPAPSANVAVEWFIPAGATTQPGAGPRQLDVFTPGRYGFAIRNLISGAGDTVFVDVRRNVVQPLAEAGPRDTINCTDRTVELNGSQSVQGAEFEYLWTTVGDDTLAFAQRVTVSEPGTYLLRVTQRATGCSSVDNVTIFRDLFVPGLGFSPAELPCDTLDFALAVQPDVVGNYGYAWTGPAVLAQADRDTVRIAQPGLYTVRVTNQDNGCQVSGSVMATRAPCPPFPALPDTSLTCKSDTLRLIATFREPCVGCTYRWTRNGSVIQGQNDSSLPVTRVGDYTIIVFSAAGLRGEATGTVTDTRVLPVGNAGPDGLLTCAITSTLLVDRSPQPAFPYAYQWLNADGTAIVGATADSLRVSQGGIYQLRTTNTFSDCSIVDTVAVGYDTLRPIANAGPARILDCNNKRRVLDGIQSSLGRNFVYAWSGGPSPLCLEGASTLNPSVRCDGDYTLTVLDTVNGCSAAAMVRVDNDDELPSVVPLPDTIVNCANGSVTLQGRPVGQADRAWRWERIVSGGNEIVQEVAPGDILVTGAGDFLFTVENTLTGCDNAFSVSVAEDLQVPTVDAGISDTFYCALDSLVLRGTATTASGLPPVLRWTSDVGFFINNATRRVATVFQPDTYRFSVTDPRNFCQTVDSVVIFRDVEAPRAFAGADTTLTCTRRELRLSGDWESLSGQATFQWTTRDGRIIAGGQTLSPLINTMGRYQLNVTDPANDCSAADIVRVTNDTLPPVAIITLPQGDLVNCNRPTLLLDGTRSQPAVTYSWLGPAGDRPATPRQTVGRAGTYRLIVTDRINGCRDTTTATVRSDFAKPQIDILPPELLTCNRDTVTLTPTPAAPGALLTYRWQDATGNQIGQLARQMVGEPGTYRLIALESRNGCRDTNLVAVAANRVPPVVALAEPPVLNCFRSVATIDGSGSARGSNISLRWRSPGNSATATADPYQVRGEVPGFYYLTLTNATNGCQATDSVELLRSALAVDALELEVEQPACSADKTGDLTILGVTGGQGPFRYRVDNGLLTDRLVYEDLPLGQYRVEVVGADGCSAATSVSIVAGPEVSLDLREDTLIRLGDSLALNFVTNLASWDTLRWTSSGPLPAWTSDGPLVVRPFVSQGYRLVLVGPGGCSATDEVIIEVDETVRTFVPTAFSPNGDGQNDRLRPYWGAQVAQVLNFRIFDRWGEMVYDLAADPNRAGEDFGWDGQHGGRFLNPQVFIWQLDIELVDGTRMWESGDVVLLR</sequence>
<keyword evidence="1" id="KW-0732">Signal</keyword>
<organism evidence="2 3">
    <name type="scientific">Neolewinella lacunae</name>
    <dbReference type="NCBI Taxonomy" id="1517758"/>
    <lineage>
        <taxon>Bacteria</taxon>
        <taxon>Pseudomonadati</taxon>
        <taxon>Bacteroidota</taxon>
        <taxon>Saprospiria</taxon>
        <taxon>Saprospirales</taxon>
        <taxon>Lewinellaceae</taxon>
        <taxon>Neolewinella</taxon>
    </lineage>
</organism>
<comment type="caution">
    <text evidence="2">The sequence shown here is derived from an EMBL/GenBank/DDBJ whole genome shotgun (WGS) entry which is preliminary data.</text>
</comment>
<dbReference type="RefSeq" id="WP_187466160.1">
    <property type="nucleotide sequence ID" value="NZ_JACSIT010000090.1"/>
</dbReference>
<dbReference type="Pfam" id="PF13585">
    <property type="entry name" value="CHU_C"/>
    <property type="match status" value="1"/>
</dbReference>
<proteinExistence type="predicted"/>